<keyword evidence="2" id="KW-1185">Reference proteome</keyword>
<accession>A0AAE0PBT4</accession>
<protein>
    <submittedName>
        <fullName evidence="1">Uncharacterized protein</fullName>
    </submittedName>
</protein>
<sequence>MLDMPLCRLLPLPSSGTLQLYQPLTFVLVVFIFFSSPPVRSSHHHIPSSERPIPSTLITSHPLSPSCSATISLKNFRSYALVLCRYAGQYLALASLGRAS</sequence>
<organism evidence="1 2">
    <name type="scientific">Sordaria brevicollis</name>
    <dbReference type="NCBI Taxonomy" id="83679"/>
    <lineage>
        <taxon>Eukaryota</taxon>
        <taxon>Fungi</taxon>
        <taxon>Dikarya</taxon>
        <taxon>Ascomycota</taxon>
        <taxon>Pezizomycotina</taxon>
        <taxon>Sordariomycetes</taxon>
        <taxon>Sordariomycetidae</taxon>
        <taxon>Sordariales</taxon>
        <taxon>Sordariaceae</taxon>
        <taxon>Sordaria</taxon>
    </lineage>
</organism>
<dbReference type="Proteomes" id="UP001281003">
    <property type="component" value="Unassembled WGS sequence"/>
</dbReference>
<proteinExistence type="predicted"/>
<reference evidence="1" key="1">
    <citation type="journal article" date="2023" name="Mol. Phylogenet. Evol.">
        <title>Genome-scale phylogeny and comparative genomics of the fungal order Sordariales.</title>
        <authorList>
            <person name="Hensen N."/>
            <person name="Bonometti L."/>
            <person name="Westerberg I."/>
            <person name="Brannstrom I.O."/>
            <person name="Guillou S."/>
            <person name="Cros-Aarteil S."/>
            <person name="Calhoun S."/>
            <person name="Haridas S."/>
            <person name="Kuo A."/>
            <person name="Mondo S."/>
            <person name="Pangilinan J."/>
            <person name="Riley R."/>
            <person name="LaButti K."/>
            <person name="Andreopoulos B."/>
            <person name="Lipzen A."/>
            <person name="Chen C."/>
            <person name="Yan M."/>
            <person name="Daum C."/>
            <person name="Ng V."/>
            <person name="Clum A."/>
            <person name="Steindorff A."/>
            <person name="Ohm R.A."/>
            <person name="Martin F."/>
            <person name="Silar P."/>
            <person name="Natvig D.O."/>
            <person name="Lalanne C."/>
            <person name="Gautier V."/>
            <person name="Ament-Velasquez S.L."/>
            <person name="Kruys A."/>
            <person name="Hutchinson M.I."/>
            <person name="Powell A.J."/>
            <person name="Barry K."/>
            <person name="Miller A.N."/>
            <person name="Grigoriev I.V."/>
            <person name="Debuchy R."/>
            <person name="Gladieux P."/>
            <person name="Hiltunen Thoren M."/>
            <person name="Johannesson H."/>
        </authorList>
    </citation>
    <scope>NUCLEOTIDE SEQUENCE</scope>
    <source>
        <strain evidence="1">FGSC 1904</strain>
    </source>
</reference>
<evidence type="ECO:0000313" key="2">
    <source>
        <dbReference type="Proteomes" id="UP001281003"/>
    </source>
</evidence>
<gene>
    <name evidence="1" type="ORF">B0T20DRAFT_248068</name>
</gene>
<name>A0AAE0PBT4_SORBR</name>
<dbReference type="AlphaFoldDB" id="A0AAE0PBT4"/>
<reference evidence="1" key="2">
    <citation type="submission" date="2023-07" db="EMBL/GenBank/DDBJ databases">
        <authorList>
            <consortium name="Lawrence Berkeley National Laboratory"/>
            <person name="Haridas S."/>
            <person name="Hensen N."/>
            <person name="Bonometti L."/>
            <person name="Westerberg I."/>
            <person name="Brannstrom I.O."/>
            <person name="Guillou S."/>
            <person name="Cros-Aarteil S."/>
            <person name="Calhoun S."/>
            <person name="Kuo A."/>
            <person name="Mondo S."/>
            <person name="Pangilinan J."/>
            <person name="Riley R."/>
            <person name="LaButti K."/>
            <person name="Andreopoulos B."/>
            <person name="Lipzen A."/>
            <person name="Chen C."/>
            <person name="Yanf M."/>
            <person name="Daum C."/>
            <person name="Ng V."/>
            <person name="Clum A."/>
            <person name="Steindorff A."/>
            <person name="Ohm R."/>
            <person name="Martin F."/>
            <person name="Silar P."/>
            <person name="Natvig D."/>
            <person name="Lalanne C."/>
            <person name="Gautier V."/>
            <person name="Ament-velasquez S.L."/>
            <person name="Kruys A."/>
            <person name="Hutchinson M.I."/>
            <person name="Powell A.J."/>
            <person name="Barry K."/>
            <person name="Miller A.N."/>
            <person name="Grigoriev I.V."/>
            <person name="Debuchy R."/>
            <person name="Gladieux P."/>
            <person name="Thoren M.H."/>
            <person name="Johannesson H."/>
        </authorList>
    </citation>
    <scope>NUCLEOTIDE SEQUENCE</scope>
    <source>
        <strain evidence="1">FGSC 1904</strain>
    </source>
</reference>
<evidence type="ECO:0000313" key="1">
    <source>
        <dbReference type="EMBL" id="KAK3397051.1"/>
    </source>
</evidence>
<dbReference type="EMBL" id="JAUTDP010000008">
    <property type="protein sequence ID" value="KAK3397051.1"/>
    <property type="molecule type" value="Genomic_DNA"/>
</dbReference>
<comment type="caution">
    <text evidence="1">The sequence shown here is derived from an EMBL/GenBank/DDBJ whole genome shotgun (WGS) entry which is preliminary data.</text>
</comment>